<comment type="caution">
    <text evidence="1">The sequence shown here is derived from an EMBL/GenBank/DDBJ whole genome shotgun (WGS) entry which is preliminary data.</text>
</comment>
<organism evidence="1 2">
    <name type="scientific">Paramecium octaurelia</name>
    <dbReference type="NCBI Taxonomy" id="43137"/>
    <lineage>
        <taxon>Eukaryota</taxon>
        <taxon>Sar</taxon>
        <taxon>Alveolata</taxon>
        <taxon>Ciliophora</taxon>
        <taxon>Intramacronucleata</taxon>
        <taxon>Oligohymenophorea</taxon>
        <taxon>Peniculida</taxon>
        <taxon>Parameciidae</taxon>
        <taxon>Paramecium</taxon>
    </lineage>
</organism>
<dbReference type="AlphaFoldDB" id="A0A8S1V0Y0"/>
<sequence length="65" mass="7752">MNEIENNNFEKKEQSLMDFCIKVSLHDEGHNKISVLMMSMMNSCWCIAIKQINCFQIQIFNFQNF</sequence>
<proteinExistence type="predicted"/>
<accession>A0A8S1V0Y0</accession>
<protein>
    <submittedName>
        <fullName evidence="1">Uncharacterized protein</fullName>
    </submittedName>
</protein>
<name>A0A8S1V0Y0_PAROT</name>
<dbReference type="EMBL" id="CAJJDP010000051">
    <property type="protein sequence ID" value="CAD8168346.1"/>
    <property type="molecule type" value="Genomic_DNA"/>
</dbReference>
<reference evidence="1" key="1">
    <citation type="submission" date="2021-01" db="EMBL/GenBank/DDBJ databases">
        <authorList>
            <consortium name="Genoscope - CEA"/>
            <person name="William W."/>
        </authorList>
    </citation>
    <scope>NUCLEOTIDE SEQUENCE</scope>
</reference>
<gene>
    <name evidence="1" type="ORF">POCTA_138.1.T0510267</name>
</gene>
<keyword evidence="2" id="KW-1185">Reference proteome</keyword>
<dbReference type="Proteomes" id="UP000683925">
    <property type="component" value="Unassembled WGS sequence"/>
</dbReference>
<evidence type="ECO:0000313" key="1">
    <source>
        <dbReference type="EMBL" id="CAD8168346.1"/>
    </source>
</evidence>
<evidence type="ECO:0000313" key="2">
    <source>
        <dbReference type="Proteomes" id="UP000683925"/>
    </source>
</evidence>